<sequence>MVLVFRVGGTAILGCEVSAPRITIDLHAEDIFVNKKTVAKAMRRLGIEGISPRSWVPVTTIPGRPTHSIPDRVKRLFDTGELNRVWMSDITYLRTGEGWLYLCAVCDGCSRRVLGWAMDSTQTTDLVERALRMAHMLRGEVPDGLVFHADYAEVCVKPRNCVLACAGTDR</sequence>
<dbReference type="HOGENOM" id="CLU_1568105_0_0_11"/>
<dbReference type="SUPFAM" id="SSF53098">
    <property type="entry name" value="Ribonuclease H-like"/>
    <property type="match status" value="1"/>
</dbReference>
<dbReference type="Proteomes" id="UP000011723">
    <property type="component" value="Chromosome"/>
</dbReference>
<name>M1NU91_9CORY</name>
<reference evidence="2 3" key="1">
    <citation type="journal article" date="2012" name="Stand. Genomic Sci.">
        <title>Genome sequence of the halotolerant bacterium Corynebacterium halotolerans type strain YIM 70093(T) (= DSM 44683(T)).</title>
        <authorList>
            <person name="Ruckert C."/>
            <person name="Albersmeier A."/>
            <person name="Al-Dilaimi A."/>
            <person name="Niehaus K."/>
            <person name="Szczepanowski R."/>
            <person name="Kalinowski J."/>
        </authorList>
    </citation>
    <scope>NUCLEOTIDE SEQUENCE [LARGE SCALE GENOMIC DNA]</scope>
    <source>
        <strain evidence="2">YIM 70093</strain>
    </source>
</reference>
<dbReference type="KEGG" id="chn:A605_10235"/>
<dbReference type="OrthoDB" id="4469055at2"/>
<dbReference type="GO" id="GO:0015074">
    <property type="term" value="P:DNA integration"/>
    <property type="evidence" value="ECO:0007669"/>
    <property type="project" value="InterPro"/>
</dbReference>
<organism evidence="2 3">
    <name type="scientific">Corynebacterium halotolerans YIM 70093 = DSM 44683</name>
    <dbReference type="NCBI Taxonomy" id="1121362"/>
    <lineage>
        <taxon>Bacteria</taxon>
        <taxon>Bacillati</taxon>
        <taxon>Actinomycetota</taxon>
        <taxon>Actinomycetes</taxon>
        <taxon>Mycobacteriales</taxon>
        <taxon>Corynebacteriaceae</taxon>
        <taxon>Corynebacterium</taxon>
    </lineage>
</organism>
<proteinExistence type="predicted"/>
<evidence type="ECO:0000259" key="1">
    <source>
        <dbReference type="Pfam" id="PF00665"/>
    </source>
</evidence>
<accession>M1NU91</accession>
<dbReference type="EMBL" id="CP003697">
    <property type="protein sequence ID" value="AGF73047.1"/>
    <property type="molecule type" value="Genomic_DNA"/>
</dbReference>
<keyword evidence="3" id="KW-1185">Reference proteome</keyword>
<dbReference type="Pfam" id="PF00665">
    <property type="entry name" value="rve"/>
    <property type="match status" value="1"/>
</dbReference>
<evidence type="ECO:0000313" key="2">
    <source>
        <dbReference type="EMBL" id="AGF73047.1"/>
    </source>
</evidence>
<dbReference type="STRING" id="1121362.A605_10235"/>
<dbReference type="InterPro" id="IPR001584">
    <property type="entry name" value="Integrase_cat-core"/>
</dbReference>
<dbReference type="InterPro" id="IPR050900">
    <property type="entry name" value="Transposase_IS3/IS150/IS904"/>
</dbReference>
<dbReference type="AlphaFoldDB" id="M1NU91"/>
<dbReference type="PATRIC" id="fig|1121362.3.peg.2072"/>
<dbReference type="PANTHER" id="PTHR46889">
    <property type="entry name" value="TRANSPOSASE INSF FOR INSERTION SEQUENCE IS3B-RELATED"/>
    <property type="match status" value="1"/>
</dbReference>
<dbReference type="Gene3D" id="3.30.420.10">
    <property type="entry name" value="Ribonuclease H-like superfamily/Ribonuclease H"/>
    <property type="match status" value="1"/>
</dbReference>
<dbReference type="InterPro" id="IPR036397">
    <property type="entry name" value="RNaseH_sf"/>
</dbReference>
<feature type="domain" description="Integrase catalytic" evidence="1">
    <location>
        <begin position="83"/>
        <end position="150"/>
    </location>
</feature>
<protein>
    <recommendedName>
        <fullName evidence="1">Integrase catalytic domain-containing protein</fullName>
    </recommendedName>
</protein>
<dbReference type="PANTHER" id="PTHR46889:SF4">
    <property type="entry name" value="TRANSPOSASE INSO FOR INSERTION SEQUENCE ELEMENT IS911B-RELATED"/>
    <property type="match status" value="1"/>
</dbReference>
<evidence type="ECO:0000313" key="3">
    <source>
        <dbReference type="Proteomes" id="UP000011723"/>
    </source>
</evidence>
<dbReference type="GO" id="GO:0003676">
    <property type="term" value="F:nucleic acid binding"/>
    <property type="evidence" value="ECO:0007669"/>
    <property type="project" value="InterPro"/>
</dbReference>
<dbReference type="InterPro" id="IPR012337">
    <property type="entry name" value="RNaseH-like_sf"/>
</dbReference>
<gene>
    <name evidence="2" type="ORF">A605_10235</name>
</gene>
<dbReference type="eggNOG" id="COG2801">
    <property type="taxonomic scope" value="Bacteria"/>
</dbReference>